<dbReference type="InterPro" id="IPR020826">
    <property type="entry name" value="Transketolase_BS"/>
</dbReference>
<comment type="similarity">
    <text evidence="3 17">Belongs to the transketolase family.</text>
</comment>
<comment type="cofactor">
    <cofactor evidence="1">
        <name>Ca(2+)</name>
        <dbReference type="ChEBI" id="CHEBI:29108"/>
    </cofactor>
</comment>
<feature type="binding site" evidence="13">
    <location>
        <position position="28"/>
    </location>
    <ligand>
        <name>substrate</name>
    </ligand>
</feature>
<dbReference type="InterPro" id="IPR033247">
    <property type="entry name" value="Transketolase_fam"/>
</dbReference>
<evidence type="ECO:0000256" key="2">
    <source>
        <dbReference type="ARBA" id="ARBA00001941"/>
    </source>
</evidence>
<protein>
    <recommendedName>
        <fullName evidence="5 11">Transketolase</fullName>
        <ecNumber evidence="5 11">2.2.1.1</ecNumber>
    </recommendedName>
</protein>
<keyword evidence="8 15" id="KW-0460">Magnesium</keyword>
<accession>A0A8J7UWQ8</accession>
<feature type="binding site" evidence="14">
    <location>
        <position position="158"/>
    </location>
    <ligand>
        <name>thiamine diphosphate</name>
        <dbReference type="ChEBI" id="CHEBI:58937"/>
    </ligand>
</feature>
<evidence type="ECO:0000256" key="12">
    <source>
        <dbReference type="PIRSR" id="PIRSR605478-1"/>
    </source>
</evidence>
<dbReference type="PANTHER" id="PTHR43522:SF2">
    <property type="entry name" value="TRANSKETOLASE 1-RELATED"/>
    <property type="match status" value="1"/>
</dbReference>
<dbReference type="PROSITE" id="PS00802">
    <property type="entry name" value="TRANSKETOLASE_2"/>
    <property type="match status" value="1"/>
</dbReference>
<dbReference type="GO" id="GO:0005829">
    <property type="term" value="C:cytosol"/>
    <property type="evidence" value="ECO:0007669"/>
    <property type="project" value="TreeGrafter"/>
</dbReference>
<feature type="binding site" evidence="13">
    <location>
        <position position="262"/>
    </location>
    <ligand>
        <name>substrate</name>
    </ligand>
</feature>
<dbReference type="GO" id="GO:0046872">
    <property type="term" value="F:metal ion binding"/>
    <property type="evidence" value="ECO:0007669"/>
    <property type="project" value="UniProtKB-KW"/>
</dbReference>
<comment type="caution">
    <text evidence="19">The sequence shown here is derived from an EMBL/GenBank/DDBJ whole genome shotgun (WGS) entry which is preliminary data.</text>
</comment>
<dbReference type="CDD" id="cd02012">
    <property type="entry name" value="TPP_TK"/>
    <property type="match status" value="1"/>
</dbReference>
<sequence>MDKNLQIKCSNTIRGLAIDAVQAANSGHPGMPMGMADVAFVLWTEFLKHNPDNPDWFDRDRFVLSAGHGSMLLYSLLHLTGYPLPLQELKQFRQWDSKTPGHPEFGLTKGVETTTGPLGQGFANGVGMAIAETHLADKCNTIDLNVIDHHTYAIVSDGDLMEGISHEAASLAGHLGLGKLIYFYDDNGITIDGSTDLAFSENVKQRFEAYGWHCISIDGHDFKAIRNATNEAKAESERPSLILCKTHIGYGSPNKQGTAESHGAPLGDDEIRLTKERLGLEPEQKFQIDEDVKTFFRKAVEKGKQVEMEWNERVSQLSEDAPEKAAFLDSCINRNIPDIADALPSFEADAKGMATRKASGSVLDSLMQKIPHIIGGSADLTPSNNTKAKGIGIYSAGDRGGRYIHYGVREHGMWGAMNGIALHGGLIPFGGTFLIFSDYCRPSIRLAALSGLPSVGVFTHDSIGLGEDGPTHQPVEQLSSLRAIPNLVLLRPCDANETARAWKVALERTDGPTLIALSRQPIPTLDRKTFASASLVEKGAYVLADAENKDPDIVMIGTGAEVSHLVEARRILSKKNIHARVVSMPSWELFRKQSASYRKSVLLSDDIPKLSMEAGVSHGWSEWTGPNGVSIAIDHFGASAPYKTIFEKFGFTPENAVATAEELLKQ</sequence>
<feature type="binding site" evidence="14">
    <location>
        <position position="68"/>
    </location>
    <ligand>
        <name>thiamine diphosphate</name>
        <dbReference type="ChEBI" id="CHEBI:58937"/>
    </ligand>
</feature>
<evidence type="ECO:0000256" key="1">
    <source>
        <dbReference type="ARBA" id="ARBA00001913"/>
    </source>
</evidence>
<dbReference type="RefSeq" id="WP_210511399.1">
    <property type="nucleotide sequence ID" value="NZ_JAFIDN010000004.1"/>
</dbReference>
<comment type="function">
    <text evidence="17">Catalyzes the transfer of a two-carbon ketol group from a ketose donor to an aldose acceptor, via a covalent intermediate with the cofactor thiamine pyrophosphate.</text>
</comment>
<comment type="cofactor">
    <cofactor evidence="15">
        <name>Mg(2+)</name>
        <dbReference type="ChEBI" id="CHEBI:18420"/>
    </cofactor>
    <text evidence="15">Binds 1 Mg(2+) ion per subunit. Can also utilize other divalent metal cations, such as Ca(2+), Mn(2+) and Co(2+).</text>
</comment>
<dbReference type="Pfam" id="PF02779">
    <property type="entry name" value="Transket_pyr"/>
    <property type="match status" value="1"/>
</dbReference>
<feature type="binding site" evidence="13">
    <location>
        <position position="468"/>
    </location>
    <ligand>
        <name>substrate</name>
    </ligand>
</feature>
<organism evidence="19 20">
    <name type="scientific">Natronogracilivirga saccharolytica</name>
    <dbReference type="NCBI Taxonomy" id="2812953"/>
    <lineage>
        <taxon>Bacteria</taxon>
        <taxon>Pseudomonadati</taxon>
        <taxon>Balneolota</taxon>
        <taxon>Balneolia</taxon>
        <taxon>Balneolales</taxon>
        <taxon>Cyclonatronaceae</taxon>
        <taxon>Natronogracilivirga</taxon>
    </lineage>
</organism>
<dbReference type="InterPro" id="IPR005475">
    <property type="entry name" value="Transketolase-like_Pyr-bd"/>
</dbReference>
<gene>
    <name evidence="19" type="primary">tkt</name>
    <name evidence="19" type="ORF">NATSA_07500</name>
</gene>
<feature type="site" description="Important for catalytic activity" evidence="16">
    <location>
        <position position="262"/>
    </location>
</feature>
<feature type="binding site" evidence="13">
    <location>
        <position position="383"/>
    </location>
    <ligand>
        <name>substrate</name>
    </ligand>
</feature>
<dbReference type="PANTHER" id="PTHR43522">
    <property type="entry name" value="TRANSKETOLASE"/>
    <property type="match status" value="1"/>
</dbReference>
<feature type="binding site" evidence="13">
    <location>
        <position position="472"/>
    </location>
    <ligand>
        <name>substrate</name>
    </ligand>
</feature>
<dbReference type="FunFam" id="3.40.50.920:FF:000003">
    <property type="entry name" value="Transketolase"/>
    <property type="match status" value="1"/>
</dbReference>
<evidence type="ECO:0000256" key="3">
    <source>
        <dbReference type="ARBA" id="ARBA00007131"/>
    </source>
</evidence>
<dbReference type="EC" id="2.2.1.1" evidence="5 11"/>
<dbReference type="PROSITE" id="PS00801">
    <property type="entry name" value="TRANSKETOLASE_1"/>
    <property type="match status" value="1"/>
</dbReference>
<dbReference type="Proteomes" id="UP000673975">
    <property type="component" value="Unassembled WGS sequence"/>
</dbReference>
<evidence type="ECO:0000256" key="8">
    <source>
        <dbReference type="ARBA" id="ARBA00022842"/>
    </source>
</evidence>
<name>A0A8J7UWQ8_9BACT</name>
<dbReference type="Gene3D" id="3.40.50.920">
    <property type="match status" value="1"/>
</dbReference>
<evidence type="ECO:0000256" key="4">
    <source>
        <dbReference type="ARBA" id="ARBA00011738"/>
    </source>
</evidence>
<dbReference type="SUPFAM" id="SSF52922">
    <property type="entry name" value="TK C-terminal domain-like"/>
    <property type="match status" value="1"/>
</dbReference>
<evidence type="ECO:0000313" key="19">
    <source>
        <dbReference type="EMBL" id="MBP3192504.1"/>
    </source>
</evidence>
<comment type="cofactor">
    <cofactor evidence="17">
        <name>Mg(2+)</name>
        <dbReference type="ChEBI" id="CHEBI:18420"/>
    </cofactor>
    <cofactor evidence="17">
        <name>Ca(2+)</name>
        <dbReference type="ChEBI" id="CHEBI:29108"/>
    </cofactor>
    <cofactor evidence="17">
        <name>Mn(2+)</name>
        <dbReference type="ChEBI" id="CHEBI:29035"/>
    </cofactor>
    <cofactor evidence="17">
        <name>Co(2+)</name>
        <dbReference type="ChEBI" id="CHEBI:48828"/>
    </cofactor>
    <text evidence="17">Binds 1 Mg(2+) ion per subunit. Can also utilize other divalent metal cations, such as Ca(2+), Mn(2+) and Co(2+).</text>
</comment>
<evidence type="ECO:0000256" key="14">
    <source>
        <dbReference type="PIRSR" id="PIRSR605478-3"/>
    </source>
</evidence>
<evidence type="ECO:0000256" key="13">
    <source>
        <dbReference type="PIRSR" id="PIRSR605478-2"/>
    </source>
</evidence>
<feature type="binding site" evidence="14">
    <location>
        <position position="187"/>
    </location>
    <ligand>
        <name>thiamine diphosphate</name>
        <dbReference type="ChEBI" id="CHEBI:58937"/>
    </ligand>
</feature>
<reference evidence="19" key="1">
    <citation type="submission" date="2021-02" db="EMBL/GenBank/DDBJ databases">
        <title>Natronogracilivirga saccharolytica gen. nov. sp. nov. a new anaerobic, haloalkiliphilic carbohydrate-fermenting bacterium from soda lake and proposing of Cyclonatronumiaceae fam. nov. in the phylum Balneolaeota.</title>
        <authorList>
            <person name="Zhilina T.N."/>
            <person name="Sorokin D.Y."/>
            <person name="Zavarzina D.G."/>
            <person name="Toshchakov S.V."/>
            <person name="Kublanov I.V."/>
        </authorList>
    </citation>
    <scope>NUCLEOTIDE SEQUENCE</scope>
    <source>
        <strain evidence="19">Z-1702</strain>
    </source>
</reference>
<dbReference type="Pfam" id="PF22613">
    <property type="entry name" value="Transketolase_C_1"/>
    <property type="match status" value="1"/>
</dbReference>
<feature type="binding site" evidence="14">
    <location>
        <position position="436"/>
    </location>
    <ligand>
        <name>thiamine diphosphate</name>
        <dbReference type="ChEBI" id="CHEBI:58937"/>
    </ligand>
</feature>
<evidence type="ECO:0000256" key="10">
    <source>
        <dbReference type="ARBA" id="ARBA00049473"/>
    </source>
</evidence>
<dbReference type="FunFam" id="3.40.50.970:FF:000003">
    <property type="entry name" value="Transketolase"/>
    <property type="match status" value="1"/>
</dbReference>
<evidence type="ECO:0000256" key="17">
    <source>
        <dbReference type="RuleBase" id="RU004996"/>
    </source>
</evidence>
<evidence type="ECO:0000256" key="7">
    <source>
        <dbReference type="ARBA" id="ARBA00022723"/>
    </source>
</evidence>
<comment type="cofactor">
    <cofactor evidence="2">
        <name>Co(2+)</name>
        <dbReference type="ChEBI" id="CHEBI:48828"/>
    </cofactor>
</comment>
<dbReference type="Pfam" id="PF00456">
    <property type="entry name" value="Transketolase_N"/>
    <property type="match status" value="1"/>
</dbReference>
<dbReference type="InterPro" id="IPR055152">
    <property type="entry name" value="Transketolase-like_C_2"/>
</dbReference>
<evidence type="ECO:0000256" key="6">
    <source>
        <dbReference type="ARBA" id="ARBA00022679"/>
    </source>
</evidence>
<evidence type="ECO:0000259" key="18">
    <source>
        <dbReference type="SMART" id="SM00861"/>
    </source>
</evidence>
<dbReference type="NCBIfam" id="TIGR00232">
    <property type="entry name" value="tktlase_bact"/>
    <property type="match status" value="1"/>
</dbReference>
<feature type="binding site" evidence="13">
    <location>
        <position position="519"/>
    </location>
    <ligand>
        <name>substrate</name>
    </ligand>
</feature>
<feature type="binding site" evidence="13">
    <location>
        <position position="356"/>
    </location>
    <ligand>
        <name>substrate</name>
    </ligand>
</feature>
<dbReference type="CDD" id="cd07033">
    <property type="entry name" value="TPP_PYR_DXS_TK_like"/>
    <property type="match status" value="1"/>
</dbReference>
<evidence type="ECO:0000256" key="11">
    <source>
        <dbReference type="NCBIfam" id="TIGR00232"/>
    </source>
</evidence>
<dbReference type="SUPFAM" id="SSF52518">
    <property type="entry name" value="Thiamin diphosphate-binding fold (THDP-binding)"/>
    <property type="match status" value="2"/>
</dbReference>
<dbReference type="FunFam" id="3.40.50.970:FF:000004">
    <property type="entry name" value="Transketolase"/>
    <property type="match status" value="1"/>
</dbReference>
<keyword evidence="6 17" id="KW-0808">Transferase</keyword>
<dbReference type="AlphaFoldDB" id="A0A8J7UWQ8"/>
<proteinExistence type="inferred from homology"/>
<comment type="cofactor">
    <cofactor evidence="14">
        <name>thiamine diphosphate</name>
        <dbReference type="ChEBI" id="CHEBI:58937"/>
    </cofactor>
    <text evidence="14">Binds 1 thiamine pyrophosphate per subunit. During the reaction, the substrate forms a covalent intermediate with the cofactor.</text>
</comment>
<keyword evidence="20" id="KW-1185">Reference proteome</keyword>
<evidence type="ECO:0000313" key="20">
    <source>
        <dbReference type="Proteomes" id="UP000673975"/>
    </source>
</evidence>
<feature type="binding site" evidence="14">
    <location>
        <position position="262"/>
    </location>
    <ligand>
        <name>thiamine diphosphate</name>
        <dbReference type="ChEBI" id="CHEBI:58937"/>
    </ligand>
</feature>
<keyword evidence="17" id="KW-0106">Calcium</keyword>
<feature type="active site" description="Proton donor" evidence="12">
    <location>
        <position position="410"/>
    </location>
</feature>
<feature type="binding site" evidence="14">
    <location>
        <begin position="116"/>
        <end position="118"/>
    </location>
    <ligand>
        <name>thiamine diphosphate</name>
        <dbReference type="ChEBI" id="CHEBI:58937"/>
    </ligand>
</feature>
<dbReference type="Gene3D" id="3.40.50.970">
    <property type="match status" value="2"/>
</dbReference>
<feature type="binding site" evidence="15">
    <location>
        <position position="189"/>
    </location>
    <ligand>
        <name>Mg(2+)</name>
        <dbReference type="ChEBI" id="CHEBI:18420"/>
    </ligand>
</feature>
<dbReference type="EMBL" id="JAFIDN010000004">
    <property type="protein sequence ID" value="MBP3192504.1"/>
    <property type="molecule type" value="Genomic_DNA"/>
</dbReference>
<dbReference type="GO" id="GO:0009052">
    <property type="term" value="P:pentose-phosphate shunt, non-oxidative branch"/>
    <property type="evidence" value="ECO:0007669"/>
    <property type="project" value="UniProtKB-ARBA"/>
</dbReference>
<feature type="domain" description="Transketolase-like pyrimidine-binding" evidence="18">
    <location>
        <begin position="353"/>
        <end position="524"/>
    </location>
</feature>
<dbReference type="GO" id="GO:0004802">
    <property type="term" value="F:transketolase activity"/>
    <property type="evidence" value="ECO:0007669"/>
    <property type="project" value="UniProtKB-UniRule"/>
</dbReference>
<dbReference type="InterPro" id="IPR005478">
    <property type="entry name" value="Transketolase_bac-like"/>
</dbReference>
<comment type="catalytic activity">
    <reaction evidence="10 17">
        <text>D-sedoheptulose 7-phosphate + D-glyceraldehyde 3-phosphate = aldehydo-D-ribose 5-phosphate + D-xylulose 5-phosphate</text>
        <dbReference type="Rhea" id="RHEA:10508"/>
        <dbReference type="ChEBI" id="CHEBI:57483"/>
        <dbReference type="ChEBI" id="CHEBI:57737"/>
        <dbReference type="ChEBI" id="CHEBI:58273"/>
        <dbReference type="ChEBI" id="CHEBI:59776"/>
        <dbReference type="EC" id="2.2.1.1"/>
    </reaction>
</comment>
<evidence type="ECO:0000256" key="5">
    <source>
        <dbReference type="ARBA" id="ARBA00013152"/>
    </source>
</evidence>
<dbReference type="InterPro" id="IPR049557">
    <property type="entry name" value="Transketolase_CS"/>
</dbReference>
<feature type="binding site" evidence="13">
    <location>
        <position position="460"/>
    </location>
    <ligand>
        <name>substrate</name>
    </ligand>
</feature>
<evidence type="ECO:0000256" key="15">
    <source>
        <dbReference type="PIRSR" id="PIRSR605478-4"/>
    </source>
</evidence>
<feature type="site" description="Important for catalytic activity" evidence="16">
    <location>
        <position position="28"/>
    </location>
</feature>
<dbReference type="InterPro" id="IPR005474">
    <property type="entry name" value="Transketolase_N"/>
</dbReference>
<dbReference type="InterPro" id="IPR029061">
    <property type="entry name" value="THDP-binding"/>
</dbReference>
<keyword evidence="9 14" id="KW-0786">Thiamine pyrophosphate</keyword>
<comment type="subunit">
    <text evidence="4 17">Homodimer.</text>
</comment>
<dbReference type="SMART" id="SM00861">
    <property type="entry name" value="Transket_pyr"/>
    <property type="match status" value="1"/>
</dbReference>
<evidence type="ECO:0000256" key="16">
    <source>
        <dbReference type="PIRSR" id="PIRSR605478-5"/>
    </source>
</evidence>
<evidence type="ECO:0000256" key="9">
    <source>
        <dbReference type="ARBA" id="ARBA00023052"/>
    </source>
</evidence>
<keyword evidence="7 15" id="KW-0479">Metal-binding</keyword>
<feature type="binding site" evidence="15">
    <location>
        <position position="157"/>
    </location>
    <ligand>
        <name>Mg(2+)</name>
        <dbReference type="ChEBI" id="CHEBI:18420"/>
    </ligand>
</feature>
<dbReference type="InterPro" id="IPR009014">
    <property type="entry name" value="Transketo_C/PFOR_II"/>
</dbReference>
<feature type="binding site" evidence="15">
    <location>
        <position position="187"/>
    </location>
    <ligand>
        <name>Mg(2+)</name>
        <dbReference type="ChEBI" id="CHEBI:18420"/>
    </ligand>
</feature>